<name>A0A5K3EQK8_MESCO</name>
<accession>A0A5K3EQK8</accession>
<organism evidence="1">
    <name type="scientific">Mesocestoides corti</name>
    <name type="common">Flatworm</name>
    <dbReference type="NCBI Taxonomy" id="53468"/>
    <lineage>
        <taxon>Eukaryota</taxon>
        <taxon>Metazoa</taxon>
        <taxon>Spiralia</taxon>
        <taxon>Lophotrochozoa</taxon>
        <taxon>Platyhelminthes</taxon>
        <taxon>Cestoda</taxon>
        <taxon>Eucestoda</taxon>
        <taxon>Cyclophyllidea</taxon>
        <taxon>Mesocestoididae</taxon>
        <taxon>Mesocestoides</taxon>
    </lineage>
</organism>
<sequence length="87" mass="9367">RPNGHSSPVGLRRPQPNVAEPLTHAACPGLSAQHASSTATTEHFEDTHMSDPKFLEFMRNVLVDRGIRGTEDMPDGLVCGSWSAKSA</sequence>
<proteinExistence type="predicted"/>
<dbReference type="WBParaSite" id="MCU_001968-RA">
    <property type="protein sequence ID" value="MCU_001968-RA"/>
    <property type="gene ID" value="MCU_001968"/>
</dbReference>
<evidence type="ECO:0000313" key="1">
    <source>
        <dbReference type="WBParaSite" id="MCU_001968-RA"/>
    </source>
</evidence>
<dbReference type="AlphaFoldDB" id="A0A5K3EQK8"/>
<reference evidence="1" key="1">
    <citation type="submission" date="2019-11" db="UniProtKB">
        <authorList>
            <consortium name="WormBaseParasite"/>
        </authorList>
    </citation>
    <scope>IDENTIFICATION</scope>
</reference>
<protein>
    <submittedName>
        <fullName evidence="1">Dynein light chain</fullName>
    </submittedName>
</protein>